<protein>
    <submittedName>
        <fullName evidence="1">Uncharacterized protein</fullName>
    </submittedName>
</protein>
<dbReference type="RefSeq" id="XP_044723501.1">
    <property type="nucleotide sequence ID" value="XM_044862475.1"/>
</dbReference>
<proteinExistence type="predicted"/>
<accession>A0A9P8SK53</accession>
<gene>
    <name evidence="1" type="ORF">HRG_04004</name>
</gene>
<name>A0A9P8SK53_9HYPO</name>
<dbReference type="Proteomes" id="UP000824596">
    <property type="component" value="Unassembled WGS sequence"/>
</dbReference>
<dbReference type="EMBL" id="JAIZPD010000003">
    <property type="protein sequence ID" value="KAH0965988.1"/>
    <property type="molecule type" value="Genomic_DNA"/>
</dbReference>
<dbReference type="AlphaFoldDB" id="A0A9P8SK53"/>
<comment type="caution">
    <text evidence="1">The sequence shown here is derived from an EMBL/GenBank/DDBJ whole genome shotgun (WGS) entry which is preliminary data.</text>
</comment>
<sequence length="116" mass="13440">MSLWGIDRVERLLKSGTGYVECFIILRVERMETLEPRRGVSRFGQKTPYWDESEGAVNALWARMDPTNLAQEEVLENLYRALVCVNRNGRTLFDDESRYPVTCRLPTPADLRKSES</sequence>
<organism evidence="1 2">
    <name type="scientific">Hirsutella rhossiliensis</name>
    <dbReference type="NCBI Taxonomy" id="111463"/>
    <lineage>
        <taxon>Eukaryota</taxon>
        <taxon>Fungi</taxon>
        <taxon>Dikarya</taxon>
        <taxon>Ascomycota</taxon>
        <taxon>Pezizomycotina</taxon>
        <taxon>Sordariomycetes</taxon>
        <taxon>Hypocreomycetidae</taxon>
        <taxon>Hypocreales</taxon>
        <taxon>Ophiocordycipitaceae</taxon>
        <taxon>Hirsutella</taxon>
    </lineage>
</organism>
<evidence type="ECO:0000313" key="2">
    <source>
        <dbReference type="Proteomes" id="UP000824596"/>
    </source>
</evidence>
<dbReference type="GeneID" id="68353133"/>
<evidence type="ECO:0000313" key="1">
    <source>
        <dbReference type="EMBL" id="KAH0965988.1"/>
    </source>
</evidence>
<reference evidence="1" key="1">
    <citation type="submission" date="2021-09" db="EMBL/GenBank/DDBJ databases">
        <title>A high-quality genome of the endoparasitic fungus Hirsutella rhossiliensis with a comparison of Hirsutella genomes reveals transposable elements contributing to genome size variation.</title>
        <authorList>
            <person name="Lin R."/>
            <person name="Jiao Y."/>
            <person name="Sun X."/>
            <person name="Ling J."/>
            <person name="Xie B."/>
            <person name="Cheng X."/>
        </authorList>
    </citation>
    <scope>NUCLEOTIDE SEQUENCE</scope>
    <source>
        <strain evidence="1">HR02</strain>
    </source>
</reference>
<keyword evidence="2" id="KW-1185">Reference proteome</keyword>